<evidence type="ECO:0000313" key="1">
    <source>
        <dbReference type="EMBL" id="TGZ80694.1"/>
    </source>
</evidence>
<evidence type="ECO:0000313" key="2">
    <source>
        <dbReference type="Proteomes" id="UP000298138"/>
    </source>
</evidence>
<dbReference type="InParanoid" id="A0A4S2MVY0"/>
<keyword evidence="2" id="KW-1185">Reference proteome</keyword>
<name>A0A4S2MVY0_9PEZI</name>
<dbReference type="AlphaFoldDB" id="A0A4S2MVY0"/>
<sequence>MGIQGLVTAIRQVIQLEAVEPPMIGFCCGSFDRRDCENVLDGVPVARPLWRRERVIDWSWNTDCTIVERERQEPGCDIVVTTYIANHGREERKGAAKVYGGGEAGWRGVVQPSSCVQAGPELSLGCFSIHQLSGLILTSLTTTTTLSFSSTSRSIFNPSSTHQLH</sequence>
<protein>
    <submittedName>
        <fullName evidence="1">Uncharacterized protein</fullName>
    </submittedName>
</protein>
<organism evidence="1 2">
    <name type="scientific">Ascodesmis nigricans</name>
    <dbReference type="NCBI Taxonomy" id="341454"/>
    <lineage>
        <taxon>Eukaryota</taxon>
        <taxon>Fungi</taxon>
        <taxon>Dikarya</taxon>
        <taxon>Ascomycota</taxon>
        <taxon>Pezizomycotina</taxon>
        <taxon>Pezizomycetes</taxon>
        <taxon>Pezizales</taxon>
        <taxon>Ascodesmidaceae</taxon>
        <taxon>Ascodesmis</taxon>
    </lineage>
</organism>
<dbReference type="EMBL" id="ML220123">
    <property type="protein sequence ID" value="TGZ80694.1"/>
    <property type="molecule type" value="Genomic_DNA"/>
</dbReference>
<proteinExistence type="predicted"/>
<reference evidence="1 2" key="1">
    <citation type="submission" date="2019-04" db="EMBL/GenBank/DDBJ databases">
        <title>Comparative genomics and transcriptomics to analyze fruiting body development in filamentous ascomycetes.</title>
        <authorList>
            <consortium name="DOE Joint Genome Institute"/>
            <person name="Lutkenhaus R."/>
            <person name="Traeger S."/>
            <person name="Breuer J."/>
            <person name="Kuo A."/>
            <person name="Lipzen A."/>
            <person name="Pangilinan J."/>
            <person name="Dilworth D."/>
            <person name="Sandor L."/>
            <person name="Poggeler S."/>
            <person name="Barry K."/>
            <person name="Grigoriev I.V."/>
            <person name="Nowrousian M."/>
        </authorList>
    </citation>
    <scope>NUCLEOTIDE SEQUENCE [LARGE SCALE GENOMIC DNA]</scope>
    <source>
        <strain evidence="1 2">CBS 389.68</strain>
    </source>
</reference>
<accession>A0A4S2MVY0</accession>
<gene>
    <name evidence="1" type="ORF">EX30DRAFT_49039</name>
</gene>
<dbReference type="Proteomes" id="UP000298138">
    <property type="component" value="Unassembled WGS sequence"/>
</dbReference>